<gene>
    <name evidence="3" type="ORF">ECPE_LOCUS16482</name>
</gene>
<accession>A0A183BB97</accession>
<organism evidence="5">
    <name type="scientific">Echinostoma caproni</name>
    <dbReference type="NCBI Taxonomy" id="27848"/>
    <lineage>
        <taxon>Eukaryota</taxon>
        <taxon>Metazoa</taxon>
        <taxon>Spiralia</taxon>
        <taxon>Lophotrochozoa</taxon>
        <taxon>Platyhelminthes</taxon>
        <taxon>Trematoda</taxon>
        <taxon>Digenea</taxon>
        <taxon>Plagiorchiida</taxon>
        <taxon>Echinostomata</taxon>
        <taxon>Echinostomatoidea</taxon>
        <taxon>Echinostomatidae</taxon>
        <taxon>Echinostoma</taxon>
    </lineage>
</organism>
<reference evidence="5" key="1">
    <citation type="submission" date="2016-06" db="UniProtKB">
        <authorList>
            <consortium name="WormBaseParasite"/>
        </authorList>
    </citation>
    <scope>IDENTIFICATION</scope>
</reference>
<dbReference type="PANTHER" id="PTHR10971">
    <property type="entry name" value="MRNA EXPORT FACTOR AND BUB3"/>
    <property type="match status" value="1"/>
</dbReference>
<dbReference type="OrthoDB" id="256303at2759"/>
<dbReference type="Gene3D" id="2.130.10.10">
    <property type="entry name" value="YVTN repeat-like/Quinoprotein amine dehydrogenase"/>
    <property type="match status" value="1"/>
</dbReference>
<dbReference type="InterPro" id="IPR015943">
    <property type="entry name" value="WD40/YVTN_repeat-like_dom_sf"/>
</dbReference>
<evidence type="ECO:0000313" key="5">
    <source>
        <dbReference type="WBParaSite" id="ECPE_0001652501-mRNA-1"/>
    </source>
</evidence>
<keyword evidence="4" id="KW-1185">Reference proteome</keyword>
<reference evidence="3 4" key="2">
    <citation type="submission" date="2018-11" db="EMBL/GenBank/DDBJ databases">
        <authorList>
            <consortium name="Pathogen Informatics"/>
        </authorList>
    </citation>
    <scope>NUCLEOTIDE SEQUENCE [LARGE SCALE GENOMIC DNA]</scope>
    <source>
        <strain evidence="3 4">Egypt</strain>
    </source>
</reference>
<dbReference type="EMBL" id="UZAN01064551">
    <property type="protein sequence ID" value="VDP93754.1"/>
    <property type="molecule type" value="Genomic_DNA"/>
</dbReference>
<name>A0A183BB97_9TREM</name>
<dbReference type="Proteomes" id="UP000272942">
    <property type="component" value="Unassembled WGS sequence"/>
</dbReference>
<keyword evidence="2" id="KW-0677">Repeat</keyword>
<dbReference type="SUPFAM" id="SSF50978">
    <property type="entry name" value="WD40 repeat-like"/>
    <property type="match status" value="1"/>
</dbReference>
<evidence type="ECO:0000256" key="1">
    <source>
        <dbReference type="ARBA" id="ARBA00022574"/>
    </source>
</evidence>
<proteinExistence type="predicted"/>
<evidence type="ECO:0000256" key="2">
    <source>
        <dbReference type="ARBA" id="ARBA00022737"/>
    </source>
</evidence>
<dbReference type="AlphaFoldDB" id="A0A183BB97"/>
<dbReference type="WBParaSite" id="ECPE_0001652501-mRNA-1">
    <property type="protein sequence ID" value="ECPE_0001652501-mRNA-1"/>
    <property type="gene ID" value="ECPE_0001652501"/>
</dbReference>
<sequence>MNLDLPERVYCADVHYPLAIVGLANRQVIAYNLENGPTEFTRIESPLKFQSRCVSIFLDKQKQQPNGFALGSIEGRVAIQYFSPTTPKENFTFKCHRSSAAVNGYHEIYAVTTNFSIYLHFSRSFLRLLMNRRLRDLRAVSNLASEGIFLRQCSMATKVKRIHHLCFDRAPKPTVFFLSTFGFLN</sequence>
<protein>
    <submittedName>
        <fullName evidence="5">CNH domain-containing protein</fullName>
    </submittedName>
</protein>
<keyword evidence="1" id="KW-0853">WD repeat</keyword>
<dbReference type="InterPro" id="IPR036322">
    <property type="entry name" value="WD40_repeat_dom_sf"/>
</dbReference>
<evidence type="ECO:0000313" key="4">
    <source>
        <dbReference type="Proteomes" id="UP000272942"/>
    </source>
</evidence>
<evidence type="ECO:0000313" key="3">
    <source>
        <dbReference type="EMBL" id="VDP93754.1"/>
    </source>
</evidence>